<sequence>MKPRPIILCLALACLASRPAVAASLSAELLDEQGRPLPDVVLSLVAQGASSQPGTGLMDQRGKQFSPRVLAVRTGTAVSFPNSDDIRHHVYSFSPAKRFELRLYKDTPSAPVLFDQPGVVVLGCNIHDWMVGYIYVTDHPWFAVSDAQGRLTIDGLPAGSYQVSLWHPRRENMQALAAGTLQVSEQGLSRSFALPLAGPLETAAPPNPSAFGEAFRKATREVQP</sequence>
<dbReference type="Gene3D" id="2.60.40.420">
    <property type="entry name" value="Cupredoxins - blue copper proteins"/>
    <property type="match status" value="1"/>
</dbReference>
<feature type="compositionally biased region" description="Basic and acidic residues" evidence="1">
    <location>
        <begin position="214"/>
        <end position="224"/>
    </location>
</feature>
<keyword evidence="2" id="KW-0732">Signal</keyword>
<evidence type="ECO:0000256" key="2">
    <source>
        <dbReference type="SAM" id="SignalP"/>
    </source>
</evidence>
<feature type="signal peptide" evidence="2">
    <location>
        <begin position="1"/>
        <end position="22"/>
    </location>
</feature>
<dbReference type="OrthoDB" id="9772097at2"/>
<gene>
    <name evidence="3" type="ORF">DMO17_15040</name>
</gene>
<dbReference type="InterPro" id="IPR008972">
    <property type="entry name" value="Cupredoxin"/>
</dbReference>
<dbReference type="SUPFAM" id="SSF49464">
    <property type="entry name" value="Carboxypeptidase regulatory domain-like"/>
    <property type="match status" value="1"/>
</dbReference>
<feature type="chain" id="PRO_5015897385" description="Methylamine utilization protein" evidence="2">
    <location>
        <begin position="23"/>
        <end position="224"/>
    </location>
</feature>
<dbReference type="SUPFAM" id="SSF49503">
    <property type="entry name" value="Cupredoxins"/>
    <property type="match status" value="1"/>
</dbReference>
<name>A0A2V4KZX8_AQUAC</name>
<dbReference type="AlphaFoldDB" id="A0A2V4KZX8"/>
<reference evidence="3 4" key="1">
    <citation type="submission" date="2018-06" db="EMBL/GenBank/DDBJ databases">
        <title>Pseudomonas diversity within urban Lake Michigan freshwaters.</title>
        <authorList>
            <person name="Batrich M."/>
            <person name="Hatzopoulos T."/>
            <person name="Putonti C."/>
        </authorList>
    </citation>
    <scope>NUCLEOTIDE SEQUENCE [LARGE SCALE GENOMIC DNA]</scope>
    <source>
        <strain evidence="3 4">MB-090714</strain>
    </source>
</reference>
<dbReference type="InterPro" id="IPR008969">
    <property type="entry name" value="CarboxyPept-like_regulatory"/>
</dbReference>
<evidence type="ECO:0000313" key="3">
    <source>
        <dbReference type="EMBL" id="PYC22772.1"/>
    </source>
</evidence>
<proteinExistence type="predicted"/>
<dbReference type="Proteomes" id="UP000248146">
    <property type="component" value="Unassembled WGS sequence"/>
</dbReference>
<dbReference type="RefSeq" id="WP_110683305.1">
    <property type="nucleotide sequence ID" value="NZ_QJRX01000007.1"/>
</dbReference>
<dbReference type="EMBL" id="QJRX01000007">
    <property type="protein sequence ID" value="PYC22772.1"/>
    <property type="molecule type" value="Genomic_DNA"/>
</dbReference>
<evidence type="ECO:0000313" key="4">
    <source>
        <dbReference type="Proteomes" id="UP000248146"/>
    </source>
</evidence>
<evidence type="ECO:0008006" key="5">
    <source>
        <dbReference type="Google" id="ProtNLM"/>
    </source>
</evidence>
<dbReference type="InterPro" id="IPR034242">
    <property type="entry name" value="MauL"/>
</dbReference>
<organism evidence="3 4">
    <name type="scientific">Aquipseudomonas alcaligenes</name>
    <name type="common">Pseudomonas alcaligenes</name>
    <dbReference type="NCBI Taxonomy" id="43263"/>
    <lineage>
        <taxon>Bacteria</taxon>
        <taxon>Pseudomonadati</taxon>
        <taxon>Pseudomonadota</taxon>
        <taxon>Gammaproteobacteria</taxon>
        <taxon>Pseudomonadales</taxon>
        <taxon>Pseudomonadaceae</taxon>
        <taxon>Aquipseudomonas</taxon>
    </lineage>
</organism>
<evidence type="ECO:0000256" key="1">
    <source>
        <dbReference type="SAM" id="MobiDB-lite"/>
    </source>
</evidence>
<accession>A0A2V4KZX8</accession>
<comment type="caution">
    <text evidence="3">The sequence shown here is derived from an EMBL/GenBank/DDBJ whole genome shotgun (WGS) entry which is preliminary data.</text>
</comment>
<feature type="region of interest" description="Disordered" evidence="1">
    <location>
        <begin position="204"/>
        <end position="224"/>
    </location>
</feature>
<dbReference type="CDD" id="cd04221">
    <property type="entry name" value="MauL"/>
    <property type="match status" value="1"/>
</dbReference>
<protein>
    <recommendedName>
        <fullName evidence="5">Methylamine utilization protein</fullName>
    </recommendedName>
</protein>